<dbReference type="FunFam" id="2.30.29.30:FF:000252">
    <property type="entry name" value="ARF GTPase activator (Csx2)"/>
    <property type="match status" value="1"/>
</dbReference>
<dbReference type="GO" id="GO:0005768">
    <property type="term" value="C:endosome"/>
    <property type="evidence" value="ECO:0007669"/>
    <property type="project" value="TreeGrafter"/>
</dbReference>
<dbReference type="AlphaFoldDB" id="A0A292Q068"/>
<feature type="compositionally biased region" description="Basic and acidic residues" evidence="6">
    <location>
        <begin position="502"/>
        <end position="527"/>
    </location>
</feature>
<dbReference type="Gene3D" id="1.20.1270.60">
    <property type="entry name" value="Arfaptin homology (AH) domain/BAR domain"/>
    <property type="match status" value="1"/>
</dbReference>
<dbReference type="PANTHER" id="PTHR23180">
    <property type="entry name" value="CENTAURIN/ARF"/>
    <property type="match status" value="1"/>
</dbReference>
<dbReference type="InterPro" id="IPR027267">
    <property type="entry name" value="AH/BAR_dom_sf"/>
</dbReference>
<proteinExistence type="predicted"/>
<feature type="compositionally biased region" description="Polar residues" evidence="6">
    <location>
        <begin position="1082"/>
        <end position="1099"/>
    </location>
</feature>
<dbReference type="GO" id="GO:0005802">
    <property type="term" value="C:trans-Golgi network"/>
    <property type="evidence" value="ECO:0007669"/>
    <property type="project" value="TreeGrafter"/>
</dbReference>
<dbReference type="Gene3D" id="2.30.29.30">
    <property type="entry name" value="Pleckstrin-homology domain (PH domain)/Phosphotyrosine-binding domain (PTB)"/>
    <property type="match status" value="1"/>
</dbReference>
<keyword evidence="3 5" id="KW-0862">Zinc</keyword>
<comment type="subcellular location">
    <subcellularLocation>
        <location evidence="5">Cytoplasm</location>
    </subcellularLocation>
</comment>
<evidence type="ECO:0000313" key="9">
    <source>
        <dbReference type="EMBL" id="CUS13232.1"/>
    </source>
</evidence>
<feature type="domain" description="PH" evidence="7">
    <location>
        <begin position="648"/>
        <end position="754"/>
    </location>
</feature>
<dbReference type="InterPro" id="IPR001849">
    <property type="entry name" value="PH_domain"/>
</dbReference>
<comment type="function">
    <text evidence="5">GTPase-activating protein for the ADP ribosylation factor family.</text>
</comment>
<organism evidence="9 10">
    <name type="scientific">Tuber aestivum</name>
    <name type="common">summer truffle</name>
    <dbReference type="NCBI Taxonomy" id="59557"/>
    <lineage>
        <taxon>Eukaryota</taxon>
        <taxon>Fungi</taxon>
        <taxon>Dikarya</taxon>
        <taxon>Ascomycota</taxon>
        <taxon>Pezizomycotina</taxon>
        <taxon>Pezizomycetes</taxon>
        <taxon>Pezizales</taxon>
        <taxon>Tuberaceae</taxon>
        <taxon>Tuber</taxon>
    </lineage>
</organism>
<dbReference type="FunFam" id="1.20.1270.60:FF:000051">
    <property type="entry name" value="ARF GTPase activator (Csx2)"/>
    <property type="match status" value="1"/>
</dbReference>
<dbReference type="PANTHER" id="PTHR23180:SF160">
    <property type="entry name" value="ADP-RIBOSYLATION FACTOR GTPASE-ACTIVATING PROTEIN EFFECTOR PROTEIN 1"/>
    <property type="match status" value="1"/>
</dbReference>
<dbReference type="SMART" id="SM00233">
    <property type="entry name" value="PH"/>
    <property type="match status" value="1"/>
</dbReference>
<keyword evidence="5" id="KW-0040">ANK repeat</keyword>
<reference evidence="9" key="1">
    <citation type="submission" date="2015-10" db="EMBL/GenBank/DDBJ databases">
        <authorList>
            <person name="Regsiter A."/>
            <person name="william w."/>
        </authorList>
    </citation>
    <scope>NUCLEOTIDE SEQUENCE</scope>
    <source>
        <strain evidence="9">Montdore</strain>
    </source>
</reference>
<dbReference type="InterPro" id="IPR045258">
    <property type="entry name" value="ACAP1/2/3-like"/>
</dbReference>
<protein>
    <recommendedName>
        <fullName evidence="5">ADP-ribosylation factor GTPase-activating protein</fullName>
    </recommendedName>
</protein>
<feature type="region of interest" description="Disordered" evidence="6">
    <location>
        <begin position="227"/>
        <end position="265"/>
    </location>
</feature>
<dbReference type="Gene3D" id="1.10.220.150">
    <property type="entry name" value="Arf GTPase activating protein"/>
    <property type="match status" value="1"/>
</dbReference>
<dbReference type="EMBL" id="LN890976">
    <property type="protein sequence ID" value="CUS13232.1"/>
    <property type="molecule type" value="Genomic_DNA"/>
</dbReference>
<evidence type="ECO:0000256" key="1">
    <source>
        <dbReference type="ARBA" id="ARBA00022723"/>
    </source>
</evidence>
<dbReference type="SMART" id="SM00105">
    <property type="entry name" value="ArfGap"/>
    <property type="match status" value="1"/>
</dbReference>
<dbReference type="InterPro" id="IPR037278">
    <property type="entry name" value="ARFGAP/RecO"/>
</dbReference>
<dbReference type="SUPFAM" id="SSF57863">
    <property type="entry name" value="ArfGap/RecO-like zinc finger"/>
    <property type="match status" value="1"/>
</dbReference>
<keyword evidence="10" id="KW-1185">Reference proteome</keyword>
<dbReference type="PRINTS" id="PR00405">
    <property type="entry name" value="REVINTRACTNG"/>
</dbReference>
<dbReference type="InterPro" id="IPR011993">
    <property type="entry name" value="PH-like_dom_sf"/>
</dbReference>
<dbReference type="Proteomes" id="UP001412239">
    <property type="component" value="Unassembled WGS sequence"/>
</dbReference>
<dbReference type="Pfam" id="PF16746">
    <property type="entry name" value="BAR_3"/>
    <property type="match status" value="1"/>
</dbReference>
<keyword evidence="5" id="KW-0963">Cytoplasm</keyword>
<accession>A0A292Q068</accession>
<keyword evidence="5" id="KW-0343">GTPase activation</keyword>
<feature type="region of interest" description="Disordered" evidence="6">
    <location>
        <begin position="1077"/>
        <end position="1137"/>
    </location>
</feature>
<dbReference type="SUPFAM" id="SSF103657">
    <property type="entry name" value="BAR/IMD domain-like"/>
    <property type="match status" value="1"/>
</dbReference>
<dbReference type="GO" id="GO:0008270">
    <property type="term" value="F:zinc ion binding"/>
    <property type="evidence" value="ECO:0007669"/>
    <property type="project" value="UniProtKB-KW"/>
</dbReference>
<evidence type="ECO:0000313" key="10">
    <source>
        <dbReference type="Proteomes" id="UP001412239"/>
    </source>
</evidence>
<keyword evidence="2 4" id="KW-0863">Zinc-finger</keyword>
<sequence length="1137" mass="125959">MGNVNGKLEDGPALYLRDQSRLSIASLVITNAQKRVILRIAPSSFPCSRIVAKKDPGDDGLVEFVQDPDPNAQPPFLLKLTNEEDLTFCFTFNIRRKDDATGNTGPETNINGLTFIVASNARDLENLVTRELHADPNLHKNPNVNLVGDFSTDGSNAVQFEWQWRWRPPQSMEDREGGKNMGWRNVCSFVEYDQRAHKLSTLAQFSFWVQNTSRVWPPSPGTSSDYLLSSAPKMRSSSGYSPEPKPNDLSMEAEPPSPLAEAFDGSTSVPCVKVDNCPRPVDSTMAEDGPLFRATLKSLEQKTGTLRTKMKKVLKRAEQARQAQIACNDAVTAFMESLSDAASTGNASGIRPALEHYFERTYRVILGFEKQNESSLQKLIIDPLTKLYNLDIKQAEVKRKDFDEESRDYYNYVSRYLGIRNDSAKEKKKIESETKYQSKRKNFELKRFDYCTFMQDLHGGRKEQEVLSQLTKFADEQARSYLAAAKKVQELMPQLEALSHEVKESDKEFQLQRTEREERRRVLEKSSKTYVEPDNLPSFMPPPTPNPTSAPPSEILGHNTGFEKLGVGTSSIRTVSSGSSSGGDRRSEKAPETVMSLSPNGLGLSPGSARLAAPEPSPINTAADKFKGFRDLQEKEYNGNGLVNGESDRRKEGLLWALSRPGSHADPKGLNKQAWHKYWVVLAGGQLCEYSNWKQKLDLHNDPINLKMASVREARGAERRFCFEVVTPLYKRVYQATSEEDMNNWISAINNAVKSTIEGGSSVRNFDTSYVENDAGPDKLKNITTALTGKSPHYHHSVHGTNPMSHGSASNTNMNRRTTVGARPAGVRQSSSNFNEDPEKLLQMVREADSANNCCADCQSQMKTEWVSINLGVVLCIECSGLHRSLGTHISKVRSLTLDVTSFTPDLVELLCQVGNKNSNAIWEAKFDAAHRPDPRSSREQRLKFITSKYVDRAFVQPLSPTLSQYASPDESILAAVKSNDLQGTLYALALHGSPNTVDPATGLRAVFLALRAADPAPTVPENELAAPSANVPSVTFPLAELLIQNGGEITSNIPSSGLSLAAKHYLSQKAAKRCSAPAETAPSNATASSKHGHQSSSGEFYDPPATLRERQQREKERLQKRISSGGRLHRAPQLDR</sequence>
<feature type="domain" description="Arf-GAP" evidence="8">
    <location>
        <begin position="839"/>
        <end position="963"/>
    </location>
</feature>
<dbReference type="InterPro" id="IPR004148">
    <property type="entry name" value="BAR_dom"/>
</dbReference>
<dbReference type="CDD" id="cd08204">
    <property type="entry name" value="ArfGap"/>
    <property type="match status" value="1"/>
</dbReference>
<feature type="compositionally biased region" description="Low complexity" evidence="6">
    <location>
        <begin position="566"/>
        <end position="579"/>
    </location>
</feature>
<evidence type="ECO:0000256" key="5">
    <source>
        <dbReference type="RuleBase" id="RU369028"/>
    </source>
</evidence>
<dbReference type="PROSITE" id="PS50003">
    <property type="entry name" value="PH_DOMAIN"/>
    <property type="match status" value="1"/>
</dbReference>
<evidence type="ECO:0000256" key="6">
    <source>
        <dbReference type="SAM" id="MobiDB-lite"/>
    </source>
</evidence>
<dbReference type="Pfam" id="PF01412">
    <property type="entry name" value="ArfGap"/>
    <property type="match status" value="1"/>
</dbReference>
<feature type="compositionally biased region" description="Basic and acidic residues" evidence="6">
    <location>
        <begin position="1108"/>
        <end position="1120"/>
    </location>
</feature>
<keyword evidence="1 5" id="KW-0479">Metal-binding</keyword>
<evidence type="ECO:0000256" key="2">
    <source>
        <dbReference type="ARBA" id="ARBA00022771"/>
    </source>
</evidence>
<dbReference type="PROSITE" id="PS50115">
    <property type="entry name" value="ARFGAP"/>
    <property type="match status" value="1"/>
</dbReference>
<dbReference type="FunFam" id="1.10.220.150:FF:000017">
    <property type="entry name" value="ARF GTPase activator (Csx2), putative"/>
    <property type="match status" value="1"/>
</dbReference>
<dbReference type="Pfam" id="PF00169">
    <property type="entry name" value="PH"/>
    <property type="match status" value="1"/>
</dbReference>
<dbReference type="GO" id="GO:0005096">
    <property type="term" value="F:GTPase activator activity"/>
    <property type="evidence" value="ECO:0007669"/>
    <property type="project" value="UniProtKB-KW"/>
</dbReference>
<feature type="compositionally biased region" description="Pro residues" evidence="6">
    <location>
        <begin position="539"/>
        <end position="550"/>
    </location>
</feature>
<evidence type="ECO:0000256" key="3">
    <source>
        <dbReference type="ARBA" id="ARBA00022833"/>
    </source>
</evidence>
<evidence type="ECO:0000259" key="8">
    <source>
        <dbReference type="PROSITE" id="PS50115"/>
    </source>
</evidence>
<dbReference type="GO" id="GO:0006891">
    <property type="term" value="P:intra-Golgi vesicle-mediated transport"/>
    <property type="evidence" value="ECO:0007669"/>
    <property type="project" value="TreeGrafter"/>
</dbReference>
<dbReference type="InterPro" id="IPR038508">
    <property type="entry name" value="ArfGAP_dom_sf"/>
</dbReference>
<keyword evidence="5" id="KW-0677">Repeat</keyword>
<evidence type="ECO:0000259" key="7">
    <source>
        <dbReference type="PROSITE" id="PS50003"/>
    </source>
</evidence>
<dbReference type="CDD" id="cd07608">
    <property type="entry name" value="BAR_ArfGAP_fungi"/>
    <property type="match status" value="1"/>
</dbReference>
<dbReference type="SUPFAM" id="SSF50729">
    <property type="entry name" value="PH domain-like"/>
    <property type="match status" value="1"/>
</dbReference>
<evidence type="ECO:0000256" key="4">
    <source>
        <dbReference type="PROSITE-ProRule" id="PRU00288"/>
    </source>
</evidence>
<dbReference type="InterPro" id="IPR001164">
    <property type="entry name" value="ArfGAP_dom"/>
</dbReference>
<gene>
    <name evidence="9" type="ORF">GSTUAT00002679001</name>
</gene>
<name>A0A292Q068_9PEZI</name>
<feature type="region of interest" description="Disordered" evidence="6">
    <location>
        <begin position="502"/>
        <end position="603"/>
    </location>
</feature>